<evidence type="ECO:0000313" key="1">
    <source>
        <dbReference type="EMBL" id="ANF49548.1"/>
    </source>
</evidence>
<reference evidence="1 2" key="1">
    <citation type="submission" date="2016-04" db="EMBL/GenBank/DDBJ databases">
        <title>Complete Genome Sequence of Chryseobacterium sp. IHBB 10212.</title>
        <authorList>
            <person name="Pal M."/>
            <person name="Swarnkar M.K."/>
            <person name="Kaushal K."/>
            <person name="Chhibber S."/>
            <person name="Singh A.K."/>
            <person name="Gulati A."/>
        </authorList>
    </citation>
    <scope>NUCLEOTIDE SEQUENCE [LARGE SCALE GENOMIC DNA]</scope>
    <source>
        <strain evidence="1 2">IHBB 10212</strain>
    </source>
</reference>
<proteinExistence type="predicted"/>
<sequence length="171" mass="19547">MEIVSKFAVGSDKGVDDLFDVKKAFIRDTYKEIASSESIENYIKEHLDHRKMINILNDLSNQLIMVFVDEQPAGYCLFKSGSNYSDASEGKKMTEIIDFGILSEYNSSEVRISLWNKVKSAIKFTDSIWININQNHPQLDLFKDNRFELVKESLSDPFGIASSIYELNISN</sequence>
<organism evidence="1 2">
    <name type="scientific">Chryseobacterium glaciei</name>
    <dbReference type="NCBI Taxonomy" id="1685010"/>
    <lineage>
        <taxon>Bacteria</taxon>
        <taxon>Pseudomonadati</taxon>
        <taxon>Bacteroidota</taxon>
        <taxon>Flavobacteriia</taxon>
        <taxon>Flavobacteriales</taxon>
        <taxon>Weeksellaceae</taxon>
        <taxon>Chryseobacterium group</taxon>
        <taxon>Chryseobacterium</taxon>
    </lineage>
</organism>
<name>A0A172XRC6_9FLAO</name>
<dbReference type="EMBL" id="CP015199">
    <property type="protein sequence ID" value="ANF49548.1"/>
    <property type="molecule type" value="Genomic_DNA"/>
</dbReference>
<dbReference type="OrthoDB" id="660843at2"/>
<dbReference type="RefSeq" id="WP_066750938.1">
    <property type="nucleotide sequence ID" value="NZ_CP015199.1"/>
</dbReference>
<dbReference type="KEGG" id="chh:A0O34_02820"/>
<dbReference type="AlphaFoldDB" id="A0A172XRC6"/>
<protein>
    <recommendedName>
        <fullName evidence="3">N-acetyltransferase domain-containing protein</fullName>
    </recommendedName>
</protein>
<evidence type="ECO:0000313" key="2">
    <source>
        <dbReference type="Proteomes" id="UP000077824"/>
    </source>
</evidence>
<dbReference type="Gene3D" id="3.40.630.30">
    <property type="match status" value="1"/>
</dbReference>
<gene>
    <name evidence="1" type="ORF">A0O34_02820</name>
</gene>
<evidence type="ECO:0008006" key="3">
    <source>
        <dbReference type="Google" id="ProtNLM"/>
    </source>
</evidence>
<accession>A0A172XRC6</accession>
<dbReference type="Proteomes" id="UP000077824">
    <property type="component" value="Chromosome"/>
</dbReference>
<keyword evidence="2" id="KW-1185">Reference proteome</keyword>